<evidence type="ECO:0000313" key="1">
    <source>
        <dbReference type="EMBL" id="USS93127.1"/>
    </source>
</evidence>
<gene>
    <name evidence="1" type="ORF">M8332_05905</name>
</gene>
<accession>A0ABY5C2W8</accession>
<evidence type="ECO:0000313" key="2">
    <source>
        <dbReference type="Proteomes" id="UP001057532"/>
    </source>
</evidence>
<sequence length="47" mass="5140">MMAGLMVLGMTTDNIVKTNGWSAPVISELITGYPGWTYASYSKKQLN</sequence>
<keyword evidence="2" id="KW-1185">Reference proteome</keyword>
<reference evidence="1" key="1">
    <citation type="submission" date="2022-05" db="EMBL/GenBank/DDBJ databases">
        <authorList>
            <person name="Oliphant S.A."/>
            <person name="Watson-Haigh N.S."/>
            <person name="Sumby K.M."/>
            <person name="Gardner J.M."/>
            <person name="Jiranek V."/>
        </authorList>
    </citation>
    <scope>NUCLEOTIDE SEQUENCE</scope>
    <source>
        <strain evidence="1">Ru20-1</strain>
    </source>
</reference>
<dbReference type="RefSeq" id="WP_252779907.1">
    <property type="nucleotide sequence ID" value="NZ_CP097478.1"/>
</dbReference>
<proteinExistence type="predicted"/>
<dbReference type="EMBL" id="CP097478">
    <property type="protein sequence ID" value="USS93127.1"/>
    <property type="molecule type" value="Genomic_DNA"/>
</dbReference>
<name>A0ABY5C2W8_9LACO</name>
<organism evidence="1 2">
    <name type="scientific">Fructilactobacillus ixorae</name>
    <dbReference type="NCBI Taxonomy" id="1750535"/>
    <lineage>
        <taxon>Bacteria</taxon>
        <taxon>Bacillati</taxon>
        <taxon>Bacillota</taxon>
        <taxon>Bacilli</taxon>
        <taxon>Lactobacillales</taxon>
        <taxon>Lactobacillaceae</taxon>
        <taxon>Fructilactobacillus</taxon>
    </lineage>
</organism>
<protein>
    <submittedName>
        <fullName evidence="1">Uncharacterized protein</fullName>
    </submittedName>
</protein>
<dbReference type="Proteomes" id="UP001057532">
    <property type="component" value="Chromosome"/>
</dbReference>